<sequence length="114" mass="13307">MPPPTQLTSKLLRHFPRRPPLLPSFFSSYHFIPSSIFASSTDNLDHNQRHHSRRNVYNQCSYLSWHIDSSHYGFSFSRRFSVHAGIPEPEELFLPVHALVSLLDSYHDLTGFPW</sequence>
<reference evidence="1 2" key="1">
    <citation type="journal article" date="2015" name="Proc. Natl. Acad. Sci. U.S.A.">
        <title>The resurrection genome of Boea hygrometrica: A blueprint for survival of dehydration.</title>
        <authorList>
            <person name="Xiao L."/>
            <person name="Yang G."/>
            <person name="Zhang L."/>
            <person name="Yang X."/>
            <person name="Zhao S."/>
            <person name="Ji Z."/>
            <person name="Zhou Q."/>
            <person name="Hu M."/>
            <person name="Wang Y."/>
            <person name="Chen M."/>
            <person name="Xu Y."/>
            <person name="Jin H."/>
            <person name="Xiao X."/>
            <person name="Hu G."/>
            <person name="Bao F."/>
            <person name="Hu Y."/>
            <person name="Wan P."/>
            <person name="Li L."/>
            <person name="Deng X."/>
            <person name="Kuang T."/>
            <person name="Xiang C."/>
            <person name="Zhu J.K."/>
            <person name="Oliver M.J."/>
            <person name="He Y."/>
        </authorList>
    </citation>
    <scope>NUCLEOTIDE SEQUENCE [LARGE SCALE GENOMIC DNA]</scope>
    <source>
        <strain evidence="2">cv. XS01</strain>
    </source>
</reference>
<organism evidence="1 2">
    <name type="scientific">Dorcoceras hygrometricum</name>
    <dbReference type="NCBI Taxonomy" id="472368"/>
    <lineage>
        <taxon>Eukaryota</taxon>
        <taxon>Viridiplantae</taxon>
        <taxon>Streptophyta</taxon>
        <taxon>Embryophyta</taxon>
        <taxon>Tracheophyta</taxon>
        <taxon>Spermatophyta</taxon>
        <taxon>Magnoliopsida</taxon>
        <taxon>eudicotyledons</taxon>
        <taxon>Gunneridae</taxon>
        <taxon>Pentapetalae</taxon>
        <taxon>asterids</taxon>
        <taxon>lamiids</taxon>
        <taxon>Lamiales</taxon>
        <taxon>Gesneriaceae</taxon>
        <taxon>Didymocarpoideae</taxon>
        <taxon>Trichosporeae</taxon>
        <taxon>Loxocarpinae</taxon>
        <taxon>Dorcoceras</taxon>
    </lineage>
</organism>
<keyword evidence="2" id="KW-1185">Reference proteome</keyword>
<accession>A0A2Z7CVG0</accession>
<protein>
    <submittedName>
        <fullName evidence="1">Uncharacterized protein</fullName>
    </submittedName>
</protein>
<dbReference type="AlphaFoldDB" id="A0A2Z7CVG0"/>
<dbReference type="OrthoDB" id="2148490at2759"/>
<dbReference type="Proteomes" id="UP000250235">
    <property type="component" value="Unassembled WGS sequence"/>
</dbReference>
<evidence type="ECO:0000313" key="2">
    <source>
        <dbReference type="Proteomes" id="UP000250235"/>
    </source>
</evidence>
<evidence type="ECO:0000313" key="1">
    <source>
        <dbReference type="EMBL" id="KZV48816.1"/>
    </source>
</evidence>
<name>A0A2Z7CVG0_9LAMI</name>
<proteinExistence type="predicted"/>
<dbReference type="EMBL" id="KQ993811">
    <property type="protein sequence ID" value="KZV48816.1"/>
    <property type="molecule type" value="Genomic_DNA"/>
</dbReference>
<gene>
    <name evidence="1" type="ORF">F511_24129</name>
</gene>